<dbReference type="Proteomes" id="UP000824229">
    <property type="component" value="Unassembled WGS sequence"/>
</dbReference>
<gene>
    <name evidence="1" type="ORF">H9872_03780</name>
</gene>
<reference evidence="1" key="1">
    <citation type="journal article" date="2021" name="PeerJ">
        <title>Extensive microbial diversity within the chicken gut microbiome revealed by metagenomics and culture.</title>
        <authorList>
            <person name="Gilroy R."/>
            <person name="Ravi A."/>
            <person name="Getino M."/>
            <person name="Pursley I."/>
            <person name="Horton D.L."/>
            <person name="Alikhan N.F."/>
            <person name="Baker D."/>
            <person name="Gharbi K."/>
            <person name="Hall N."/>
            <person name="Watson M."/>
            <person name="Adriaenssens E.M."/>
            <person name="Foster-Nyarko E."/>
            <person name="Jarju S."/>
            <person name="Secka A."/>
            <person name="Antonio M."/>
            <person name="Oren A."/>
            <person name="Chaudhuri R.R."/>
            <person name="La Ragione R."/>
            <person name="Hildebrand F."/>
            <person name="Pallen M.J."/>
        </authorList>
    </citation>
    <scope>NUCLEOTIDE SEQUENCE</scope>
    <source>
        <strain evidence="1">B5-657</strain>
    </source>
</reference>
<dbReference type="AlphaFoldDB" id="A0A9E2KBD6"/>
<evidence type="ECO:0000313" key="2">
    <source>
        <dbReference type="Proteomes" id="UP000824229"/>
    </source>
</evidence>
<comment type="caution">
    <text evidence="1">The sequence shown here is derived from an EMBL/GenBank/DDBJ whole genome shotgun (WGS) entry which is preliminary data.</text>
</comment>
<organism evidence="1 2">
    <name type="scientific">Candidatus Cellulosilyticum pullistercoris</name>
    <dbReference type="NCBI Taxonomy" id="2838521"/>
    <lineage>
        <taxon>Bacteria</taxon>
        <taxon>Bacillati</taxon>
        <taxon>Bacillota</taxon>
        <taxon>Clostridia</taxon>
        <taxon>Lachnospirales</taxon>
        <taxon>Cellulosilyticaceae</taxon>
        <taxon>Cellulosilyticum</taxon>
    </lineage>
</organism>
<evidence type="ECO:0000313" key="1">
    <source>
        <dbReference type="EMBL" id="MBU3803858.1"/>
    </source>
</evidence>
<dbReference type="EMBL" id="JAHLFQ010000075">
    <property type="protein sequence ID" value="MBU3803858.1"/>
    <property type="molecule type" value="Genomic_DNA"/>
</dbReference>
<sequence>MDEIIWRDWCFKVAEEYPIFGKTKIEATKDELEEVFYVYCEELTEEICEDLYQQYLYAYE</sequence>
<proteinExistence type="predicted"/>
<name>A0A9E2KBD6_9FIRM</name>
<protein>
    <submittedName>
        <fullName evidence="1">Uncharacterized protein</fullName>
    </submittedName>
</protein>
<reference evidence="1" key="2">
    <citation type="submission" date="2021-04" db="EMBL/GenBank/DDBJ databases">
        <authorList>
            <person name="Gilroy R."/>
        </authorList>
    </citation>
    <scope>NUCLEOTIDE SEQUENCE</scope>
    <source>
        <strain evidence="1">B5-657</strain>
    </source>
</reference>
<accession>A0A9E2KBD6</accession>